<dbReference type="AlphaFoldDB" id="A0A095B1D2"/>
<evidence type="ECO:0000313" key="7">
    <source>
        <dbReference type="Proteomes" id="UP000029448"/>
    </source>
</evidence>
<dbReference type="InterPro" id="IPR005119">
    <property type="entry name" value="LysR_subst-bd"/>
</dbReference>
<proteinExistence type="inferred from homology"/>
<dbReference type="EMBL" id="JOKM01000072">
    <property type="protein sequence ID" value="KGB22748.1"/>
    <property type="molecule type" value="Genomic_DNA"/>
</dbReference>
<dbReference type="Gene3D" id="1.10.10.10">
    <property type="entry name" value="Winged helix-like DNA-binding domain superfamily/Winged helix DNA-binding domain"/>
    <property type="match status" value="1"/>
</dbReference>
<protein>
    <submittedName>
        <fullName evidence="6">Transcriptional regulator LysR family</fullName>
    </submittedName>
</protein>
<evidence type="ECO:0000256" key="2">
    <source>
        <dbReference type="ARBA" id="ARBA00023015"/>
    </source>
</evidence>
<dbReference type="Pfam" id="PF03466">
    <property type="entry name" value="LysR_substrate"/>
    <property type="match status" value="1"/>
</dbReference>
<dbReference type="SUPFAM" id="SSF53850">
    <property type="entry name" value="Periplasmic binding protein-like II"/>
    <property type="match status" value="1"/>
</dbReference>
<dbReference type="Proteomes" id="UP000029448">
    <property type="component" value="Unassembled WGS sequence"/>
</dbReference>
<dbReference type="SUPFAM" id="SSF46785">
    <property type="entry name" value="Winged helix' DNA-binding domain"/>
    <property type="match status" value="1"/>
</dbReference>
<dbReference type="GO" id="GO:0003677">
    <property type="term" value="F:DNA binding"/>
    <property type="evidence" value="ECO:0007669"/>
    <property type="project" value="UniProtKB-KW"/>
</dbReference>
<gene>
    <name evidence="6" type="ORF">AtDm6_1983</name>
</gene>
<dbReference type="InterPro" id="IPR036388">
    <property type="entry name" value="WH-like_DNA-bd_sf"/>
</dbReference>
<dbReference type="PROSITE" id="PS50931">
    <property type="entry name" value="HTH_LYSR"/>
    <property type="match status" value="1"/>
</dbReference>
<organism evidence="6 7">
    <name type="scientific">Acetobacter tropicalis</name>
    <dbReference type="NCBI Taxonomy" id="104102"/>
    <lineage>
        <taxon>Bacteria</taxon>
        <taxon>Pseudomonadati</taxon>
        <taxon>Pseudomonadota</taxon>
        <taxon>Alphaproteobacteria</taxon>
        <taxon>Acetobacterales</taxon>
        <taxon>Acetobacteraceae</taxon>
        <taxon>Acetobacter</taxon>
    </lineage>
</organism>
<feature type="domain" description="HTH lysR-type" evidence="5">
    <location>
        <begin position="1"/>
        <end position="58"/>
    </location>
</feature>
<dbReference type="InterPro" id="IPR050950">
    <property type="entry name" value="HTH-type_LysR_regulators"/>
</dbReference>
<dbReference type="PANTHER" id="PTHR30419">
    <property type="entry name" value="HTH-TYPE TRANSCRIPTIONAL REGULATOR YBHD"/>
    <property type="match status" value="1"/>
</dbReference>
<dbReference type="STRING" id="104102.AtDm6_1983"/>
<evidence type="ECO:0000259" key="5">
    <source>
        <dbReference type="PROSITE" id="PS50931"/>
    </source>
</evidence>
<name>A0A095B1D2_9PROT</name>
<accession>A0A095B1D2</accession>
<dbReference type="PANTHER" id="PTHR30419:SF31">
    <property type="entry name" value="BLR3139 PROTEIN"/>
    <property type="match status" value="1"/>
</dbReference>
<dbReference type="CDD" id="cd05466">
    <property type="entry name" value="PBP2_LTTR_substrate"/>
    <property type="match status" value="1"/>
</dbReference>
<keyword evidence="4" id="KW-0804">Transcription</keyword>
<sequence length="308" mass="34434">MILKQLYYLREIDKFRSFSKAAVACNVSQPALSRAVRQLEEELGVVIIDRKKKVFGFTVEGARILKWAHDILHSVTEMQNEVSLTKQDLVGALKIGVIPTAVHIVPALMEAVQEKIGDFSCDVSVLTNADIIERLTKKQLDIGIMYYEECPQAQAFIVRSLYEEEQVLAGTSAYAFPEGRDISWEDAAHFPLALLSQTMRCRQLVDTGFQAAGVKPIVRLETGSLEVIHAEIMSGRFATILPISSFPLRVPPVGRLQMRRLVGFSAGSIGLVRLNERLPSDFFDAVWKVALTIDFRHKFDNLCCPQPA</sequence>
<dbReference type="RefSeq" id="WP_035380361.1">
    <property type="nucleotide sequence ID" value="NZ_JACAOJ010000009.1"/>
</dbReference>
<evidence type="ECO:0000256" key="3">
    <source>
        <dbReference type="ARBA" id="ARBA00023125"/>
    </source>
</evidence>
<comment type="similarity">
    <text evidence="1">Belongs to the LysR transcriptional regulatory family.</text>
</comment>
<dbReference type="GeneID" id="89477335"/>
<comment type="caution">
    <text evidence="6">The sequence shown here is derived from an EMBL/GenBank/DDBJ whole genome shotgun (WGS) entry which is preliminary data.</text>
</comment>
<dbReference type="PRINTS" id="PR00039">
    <property type="entry name" value="HTHLYSR"/>
</dbReference>
<keyword evidence="2" id="KW-0805">Transcription regulation</keyword>
<dbReference type="InterPro" id="IPR000847">
    <property type="entry name" value="LysR_HTH_N"/>
</dbReference>
<keyword evidence="3" id="KW-0238">DNA-binding</keyword>
<dbReference type="Gene3D" id="3.40.190.290">
    <property type="match status" value="1"/>
</dbReference>
<reference evidence="6 7" key="1">
    <citation type="submission" date="2014-06" db="EMBL/GenBank/DDBJ databases">
        <title>Functional and comparative genomic analyses of the Drosophila gut microbiota identify candidate symbiosis factors.</title>
        <authorList>
            <person name="Newell P.D."/>
            <person name="Chaston J.M."/>
            <person name="Douglas A.E."/>
        </authorList>
    </citation>
    <scope>NUCLEOTIDE SEQUENCE [LARGE SCALE GENOMIC DNA]</scope>
    <source>
        <strain evidence="6 7">DmCS_006</strain>
    </source>
</reference>
<evidence type="ECO:0000256" key="1">
    <source>
        <dbReference type="ARBA" id="ARBA00009437"/>
    </source>
</evidence>
<evidence type="ECO:0000313" key="6">
    <source>
        <dbReference type="EMBL" id="KGB22748.1"/>
    </source>
</evidence>
<dbReference type="PATRIC" id="fig|104102.7.peg.1960"/>
<dbReference type="GO" id="GO:0003700">
    <property type="term" value="F:DNA-binding transcription factor activity"/>
    <property type="evidence" value="ECO:0007669"/>
    <property type="project" value="InterPro"/>
</dbReference>
<keyword evidence="7" id="KW-1185">Reference proteome</keyword>
<dbReference type="GO" id="GO:0005829">
    <property type="term" value="C:cytosol"/>
    <property type="evidence" value="ECO:0007669"/>
    <property type="project" value="TreeGrafter"/>
</dbReference>
<dbReference type="FunFam" id="1.10.10.10:FF:000001">
    <property type="entry name" value="LysR family transcriptional regulator"/>
    <property type="match status" value="1"/>
</dbReference>
<dbReference type="Pfam" id="PF00126">
    <property type="entry name" value="HTH_1"/>
    <property type="match status" value="1"/>
</dbReference>
<evidence type="ECO:0000256" key="4">
    <source>
        <dbReference type="ARBA" id="ARBA00023163"/>
    </source>
</evidence>
<dbReference type="InterPro" id="IPR036390">
    <property type="entry name" value="WH_DNA-bd_sf"/>
</dbReference>